<keyword evidence="2" id="KW-1185">Reference proteome</keyword>
<organism evidence="1 2">
    <name type="scientific">Setaria viridis</name>
    <name type="common">Green bristlegrass</name>
    <name type="synonym">Setaria italica subsp. viridis</name>
    <dbReference type="NCBI Taxonomy" id="4556"/>
    <lineage>
        <taxon>Eukaryota</taxon>
        <taxon>Viridiplantae</taxon>
        <taxon>Streptophyta</taxon>
        <taxon>Embryophyta</taxon>
        <taxon>Tracheophyta</taxon>
        <taxon>Spermatophyta</taxon>
        <taxon>Magnoliopsida</taxon>
        <taxon>Liliopsida</taxon>
        <taxon>Poales</taxon>
        <taxon>Poaceae</taxon>
        <taxon>PACMAD clade</taxon>
        <taxon>Panicoideae</taxon>
        <taxon>Panicodae</taxon>
        <taxon>Paniceae</taxon>
        <taxon>Cenchrinae</taxon>
        <taxon>Setaria</taxon>
    </lineage>
</organism>
<dbReference type="Gramene" id="TKW01215">
    <property type="protein sequence ID" value="TKW01215"/>
    <property type="gene ID" value="SEVIR_8G165600v2"/>
</dbReference>
<proteinExistence type="predicted"/>
<name>A0A4U6TJU8_SETVI</name>
<dbReference type="AlphaFoldDB" id="A0A4U6TJU8"/>
<dbReference type="Proteomes" id="UP000298652">
    <property type="component" value="Chromosome 8"/>
</dbReference>
<dbReference type="EMBL" id="CM016559">
    <property type="protein sequence ID" value="TKW01215.1"/>
    <property type="molecule type" value="Genomic_DNA"/>
</dbReference>
<gene>
    <name evidence="1" type="ORF">SEVIR_8G165600v2</name>
</gene>
<protein>
    <submittedName>
        <fullName evidence="1">Uncharacterized protein</fullName>
    </submittedName>
</protein>
<evidence type="ECO:0000313" key="2">
    <source>
        <dbReference type="Proteomes" id="UP000298652"/>
    </source>
</evidence>
<accession>A0A4U6TJU8</accession>
<dbReference type="OMA" id="IWLERNC"/>
<sequence length="86" mass="10159">MEELSLADWWTALRKRVEKVARKSFDSMVILTSWSIWLERNPRTFNGEERTMMQLVHKISEEASAWAPNLRRTRLVMAMSSGSMVW</sequence>
<evidence type="ECO:0000313" key="1">
    <source>
        <dbReference type="EMBL" id="TKW01215.1"/>
    </source>
</evidence>
<reference evidence="1" key="1">
    <citation type="submission" date="2019-03" db="EMBL/GenBank/DDBJ databases">
        <title>WGS assembly of Setaria viridis.</title>
        <authorList>
            <person name="Huang P."/>
            <person name="Jenkins J."/>
            <person name="Grimwood J."/>
            <person name="Barry K."/>
            <person name="Healey A."/>
            <person name="Mamidi S."/>
            <person name="Sreedasyam A."/>
            <person name="Shu S."/>
            <person name="Feldman M."/>
            <person name="Wu J."/>
            <person name="Yu Y."/>
            <person name="Chen C."/>
            <person name="Johnson J."/>
            <person name="Rokhsar D."/>
            <person name="Baxter I."/>
            <person name="Schmutz J."/>
            <person name="Brutnell T."/>
            <person name="Kellogg E."/>
        </authorList>
    </citation>
    <scope>NUCLEOTIDE SEQUENCE [LARGE SCALE GENOMIC DNA]</scope>
</reference>